<dbReference type="PROSITE" id="PS50157">
    <property type="entry name" value="ZINC_FINGER_C2H2_2"/>
    <property type="match status" value="3"/>
</dbReference>
<evidence type="ECO:0000313" key="15">
    <source>
        <dbReference type="Proteomes" id="UP000228934"/>
    </source>
</evidence>
<evidence type="ECO:0000256" key="10">
    <source>
        <dbReference type="ARBA" id="ARBA00023242"/>
    </source>
</evidence>
<dbReference type="CDD" id="cd07765">
    <property type="entry name" value="KRAB_A-box"/>
    <property type="match status" value="1"/>
</dbReference>
<dbReference type="Pfam" id="PF00096">
    <property type="entry name" value="zf-C2H2"/>
    <property type="match status" value="3"/>
</dbReference>
<accession>A0A2G9Q996</accession>
<dbReference type="SUPFAM" id="SSF109640">
    <property type="entry name" value="KRAB domain (Kruppel-associated box)"/>
    <property type="match status" value="1"/>
</dbReference>
<proteinExistence type="inferred from homology"/>
<evidence type="ECO:0000256" key="5">
    <source>
        <dbReference type="ARBA" id="ARBA00022771"/>
    </source>
</evidence>
<dbReference type="AlphaFoldDB" id="A0A2G9Q996"/>
<protein>
    <recommendedName>
        <fullName evidence="13">C2H2-type domain-containing protein</fullName>
    </recommendedName>
</protein>
<keyword evidence="3" id="KW-0479">Metal-binding</keyword>
<dbReference type="GO" id="GO:0008270">
    <property type="term" value="F:zinc ion binding"/>
    <property type="evidence" value="ECO:0007669"/>
    <property type="project" value="UniProtKB-KW"/>
</dbReference>
<evidence type="ECO:0000256" key="1">
    <source>
        <dbReference type="ARBA" id="ARBA00004123"/>
    </source>
</evidence>
<evidence type="ECO:0000256" key="11">
    <source>
        <dbReference type="PROSITE-ProRule" id="PRU00042"/>
    </source>
</evidence>
<evidence type="ECO:0000256" key="2">
    <source>
        <dbReference type="ARBA" id="ARBA00006991"/>
    </source>
</evidence>
<dbReference type="Gene3D" id="6.10.140.140">
    <property type="match status" value="1"/>
</dbReference>
<dbReference type="FunFam" id="3.30.160.60:FF:002343">
    <property type="entry name" value="Zinc finger protein 33A"/>
    <property type="match status" value="1"/>
</dbReference>
<dbReference type="InterPro" id="IPR036236">
    <property type="entry name" value="Znf_C2H2_sf"/>
</dbReference>
<dbReference type="Proteomes" id="UP000228934">
    <property type="component" value="Unassembled WGS sequence"/>
</dbReference>
<dbReference type="SMART" id="SM00355">
    <property type="entry name" value="ZnF_C2H2"/>
    <property type="match status" value="3"/>
</dbReference>
<dbReference type="EMBL" id="KZ060541">
    <property type="protein sequence ID" value="PIO12150.1"/>
    <property type="molecule type" value="Genomic_DNA"/>
</dbReference>
<dbReference type="GO" id="GO:0000978">
    <property type="term" value="F:RNA polymerase II cis-regulatory region sequence-specific DNA binding"/>
    <property type="evidence" value="ECO:0007669"/>
    <property type="project" value="TreeGrafter"/>
</dbReference>
<feature type="domain" description="C2H2-type" evidence="13">
    <location>
        <begin position="316"/>
        <end position="343"/>
    </location>
</feature>
<dbReference type="SUPFAM" id="SSF57667">
    <property type="entry name" value="beta-beta-alpha zinc fingers"/>
    <property type="match status" value="2"/>
</dbReference>
<keyword evidence="5 11" id="KW-0863">Zinc-finger</keyword>
<keyword evidence="10" id="KW-0539">Nucleus</keyword>
<dbReference type="PANTHER" id="PTHR23235">
    <property type="entry name" value="KRUEPPEL-LIKE TRANSCRIPTION FACTOR"/>
    <property type="match status" value="1"/>
</dbReference>
<evidence type="ECO:0000256" key="12">
    <source>
        <dbReference type="SAM" id="MobiDB-lite"/>
    </source>
</evidence>
<reference evidence="15" key="1">
    <citation type="journal article" date="2017" name="Nat. Commun.">
        <title>The North American bullfrog draft genome provides insight into hormonal regulation of long noncoding RNA.</title>
        <authorList>
            <person name="Hammond S.A."/>
            <person name="Warren R.L."/>
            <person name="Vandervalk B.P."/>
            <person name="Kucuk E."/>
            <person name="Khan H."/>
            <person name="Gibb E.A."/>
            <person name="Pandoh P."/>
            <person name="Kirk H."/>
            <person name="Zhao Y."/>
            <person name="Jones M."/>
            <person name="Mungall A.J."/>
            <person name="Coope R."/>
            <person name="Pleasance S."/>
            <person name="Moore R.A."/>
            <person name="Holt R.A."/>
            <person name="Round J.M."/>
            <person name="Ohora S."/>
            <person name="Walle B.V."/>
            <person name="Veldhoen N."/>
            <person name="Helbing C.C."/>
            <person name="Birol I."/>
        </authorList>
    </citation>
    <scope>NUCLEOTIDE SEQUENCE [LARGE SCALE GENOMIC DNA]</scope>
</reference>
<feature type="domain" description="C2H2-type" evidence="13">
    <location>
        <begin position="260"/>
        <end position="287"/>
    </location>
</feature>
<evidence type="ECO:0000313" key="14">
    <source>
        <dbReference type="EMBL" id="PIO12150.1"/>
    </source>
</evidence>
<comment type="subcellular location">
    <subcellularLocation>
        <location evidence="1">Nucleus</location>
    </subcellularLocation>
</comment>
<name>A0A2G9Q996_AQUCT</name>
<keyword evidence="9" id="KW-0804">Transcription</keyword>
<feature type="compositionally biased region" description="Basic residues" evidence="12">
    <location>
        <begin position="213"/>
        <end position="222"/>
    </location>
</feature>
<dbReference type="PANTHER" id="PTHR23235:SF120">
    <property type="entry name" value="KRUPPEL-LIKE FACTOR 15"/>
    <property type="match status" value="1"/>
</dbReference>
<dbReference type="InterPro" id="IPR013087">
    <property type="entry name" value="Znf_C2H2_type"/>
</dbReference>
<dbReference type="FunFam" id="3.30.160.60:FF:001818">
    <property type="entry name" value="GDNF-inducible zinc finger protein 1 isoform X1"/>
    <property type="match status" value="1"/>
</dbReference>
<dbReference type="GO" id="GO:0005634">
    <property type="term" value="C:nucleus"/>
    <property type="evidence" value="ECO:0007669"/>
    <property type="project" value="UniProtKB-SubCell"/>
</dbReference>
<evidence type="ECO:0000259" key="13">
    <source>
        <dbReference type="PROSITE" id="PS50157"/>
    </source>
</evidence>
<evidence type="ECO:0000256" key="9">
    <source>
        <dbReference type="ARBA" id="ARBA00023163"/>
    </source>
</evidence>
<organism evidence="14 15">
    <name type="scientific">Aquarana catesbeiana</name>
    <name type="common">American bullfrog</name>
    <name type="synonym">Rana catesbeiana</name>
    <dbReference type="NCBI Taxonomy" id="8400"/>
    <lineage>
        <taxon>Eukaryota</taxon>
        <taxon>Metazoa</taxon>
        <taxon>Chordata</taxon>
        <taxon>Craniata</taxon>
        <taxon>Vertebrata</taxon>
        <taxon>Euteleostomi</taxon>
        <taxon>Amphibia</taxon>
        <taxon>Batrachia</taxon>
        <taxon>Anura</taxon>
        <taxon>Neobatrachia</taxon>
        <taxon>Ranoidea</taxon>
        <taxon>Ranidae</taxon>
        <taxon>Aquarana</taxon>
    </lineage>
</organism>
<sequence>MMSEEESDMTEQILNLTLEIMYLLTGEDYIVVKTSGDRVTPGSPHHVSEGLNGSQSPNMEPPPLLIRDKKDKKILEVTQKIIELLTGEVPIRCQDVTVYFSMEEWEYLEGHKDLYKDVMMETHQTITSPDGVNIRKTLEGCSFSSPHGDTVDNYIHRDCPGKNSMSPNILSGLHDVEGSLACPNLKETLSNKFHTDNQNLHPVLHSVSPNPSKPKKSSRAKSHTLAPNPKLRSKKTLNPQRLSQMELVSIGHIYKAHKAFCCPECGKCFPKKTDLVRHLRSHTGERPFSCPECKKSFTQSSHLTRHQRIHAGVKRFACSECGKCFSEKSDVVRHQKVHLWKKPSPCFEHNNSFTVINLGDFNGPQNSLV</sequence>
<dbReference type="Pfam" id="PF01352">
    <property type="entry name" value="KRAB"/>
    <property type="match status" value="1"/>
</dbReference>
<dbReference type="OrthoDB" id="6365676at2759"/>
<evidence type="ECO:0000256" key="4">
    <source>
        <dbReference type="ARBA" id="ARBA00022737"/>
    </source>
</evidence>
<keyword evidence="15" id="KW-1185">Reference proteome</keyword>
<comment type="similarity">
    <text evidence="2">Belongs to the krueppel C2H2-type zinc-finger protein family.</text>
</comment>
<evidence type="ECO:0000256" key="8">
    <source>
        <dbReference type="ARBA" id="ARBA00023125"/>
    </source>
</evidence>
<dbReference type="Gene3D" id="3.30.160.60">
    <property type="entry name" value="Classic Zinc Finger"/>
    <property type="match status" value="3"/>
</dbReference>
<keyword evidence="7" id="KW-0805">Transcription regulation</keyword>
<feature type="domain" description="C2H2-type" evidence="13">
    <location>
        <begin position="288"/>
        <end position="315"/>
    </location>
</feature>
<dbReference type="FunFam" id="3.30.160.60:FF:000620">
    <property type="entry name" value="Zinc finger protein 263"/>
    <property type="match status" value="1"/>
</dbReference>
<evidence type="ECO:0000256" key="3">
    <source>
        <dbReference type="ARBA" id="ARBA00022723"/>
    </source>
</evidence>
<dbReference type="PROSITE" id="PS00028">
    <property type="entry name" value="ZINC_FINGER_C2H2_1"/>
    <property type="match status" value="3"/>
</dbReference>
<dbReference type="GO" id="GO:0000981">
    <property type="term" value="F:DNA-binding transcription factor activity, RNA polymerase II-specific"/>
    <property type="evidence" value="ECO:0007669"/>
    <property type="project" value="TreeGrafter"/>
</dbReference>
<feature type="region of interest" description="Disordered" evidence="12">
    <location>
        <begin position="35"/>
        <end position="65"/>
    </location>
</feature>
<evidence type="ECO:0000256" key="6">
    <source>
        <dbReference type="ARBA" id="ARBA00022833"/>
    </source>
</evidence>
<keyword evidence="8" id="KW-0238">DNA-binding</keyword>
<evidence type="ECO:0000256" key="7">
    <source>
        <dbReference type="ARBA" id="ARBA00023015"/>
    </source>
</evidence>
<keyword evidence="6" id="KW-0862">Zinc</keyword>
<keyword evidence="4" id="KW-0677">Repeat</keyword>
<gene>
    <name evidence="14" type="ORF">AB205_0153330</name>
</gene>
<dbReference type="InterPro" id="IPR036051">
    <property type="entry name" value="KRAB_dom_sf"/>
</dbReference>
<dbReference type="InterPro" id="IPR001909">
    <property type="entry name" value="KRAB"/>
</dbReference>
<feature type="region of interest" description="Disordered" evidence="12">
    <location>
        <begin position="202"/>
        <end position="236"/>
    </location>
</feature>